<proteinExistence type="predicted"/>
<dbReference type="InterPro" id="IPR000944">
    <property type="entry name" value="Tscrpt_reg_Rrf2"/>
</dbReference>
<dbReference type="EMBL" id="CAJNBL010000028">
    <property type="protein sequence ID" value="CAE6725893.1"/>
    <property type="molecule type" value="Genomic_DNA"/>
</dbReference>
<keyword evidence="4" id="KW-1185">Reference proteome</keyword>
<organism evidence="3">
    <name type="scientific">Candidatus Nitrotoga fabula</name>
    <dbReference type="NCBI Taxonomy" id="2182327"/>
    <lineage>
        <taxon>Bacteria</taxon>
        <taxon>Pseudomonadati</taxon>
        <taxon>Pseudomonadota</taxon>
        <taxon>Betaproteobacteria</taxon>
        <taxon>Nitrosomonadales</taxon>
        <taxon>Gallionellaceae</taxon>
        <taxon>Candidatus Nitrotoga</taxon>
    </lineage>
</organism>
<dbReference type="InterPro" id="IPR036388">
    <property type="entry name" value="WH-like_DNA-bd_sf"/>
</dbReference>
<name>A0A2X0RB87_9PROT</name>
<dbReference type="PANTHER" id="PTHR33221">
    <property type="entry name" value="WINGED HELIX-TURN-HELIX TRANSCRIPTIONAL REGULATOR, RRF2 FAMILY"/>
    <property type="match status" value="1"/>
</dbReference>
<reference evidence="3" key="1">
    <citation type="submission" date="2018-05" db="EMBL/GenBank/DDBJ databases">
        <authorList>
            <person name="Lanie J.A."/>
            <person name="Ng W.-L."/>
            <person name="Kazmierczak K.M."/>
            <person name="Andrzejewski T.M."/>
            <person name="Davidsen T.M."/>
            <person name="Wayne K.J."/>
            <person name="Tettelin H."/>
            <person name="Glass J.I."/>
            <person name="Rusch D."/>
            <person name="Podicherti R."/>
            <person name="Tsui H.-C.T."/>
            <person name="Winkler M.E."/>
        </authorList>
    </citation>
    <scope>NUCLEOTIDE SEQUENCE</scope>
    <source>
        <strain evidence="3">KNB</strain>
    </source>
</reference>
<sequence length="150" mass="16830">MQFTHFTDYSLRTLIYLGARQDRLATISEIAESYGISQSHLTKVVHQLANRGYIQTTRGKGGGIRLAHSPQLINIGAVVRDMEENINLVECFNPNNQSCPLLPGCTLKSVLATARKNFFDTLNRYTLADLLTNQTSLNKMFDLKEPAQKN</sequence>
<evidence type="ECO:0000313" key="3">
    <source>
        <dbReference type="EMBL" id="SPS04854.1"/>
    </source>
</evidence>
<dbReference type="PANTHER" id="PTHR33221:SF4">
    <property type="entry name" value="HTH-TYPE TRANSCRIPTIONAL REPRESSOR NSRR"/>
    <property type="match status" value="1"/>
</dbReference>
<dbReference type="GO" id="GO:0005829">
    <property type="term" value="C:cytosol"/>
    <property type="evidence" value="ECO:0007669"/>
    <property type="project" value="TreeGrafter"/>
</dbReference>
<dbReference type="RefSeq" id="WP_213036327.1">
    <property type="nucleotide sequence ID" value="NZ_CAJNBL010000028.1"/>
</dbReference>
<dbReference type="Gene3D" id="1.10.10.10">
    <property type="entry name" value="Winged helix-like DNA-binding domain superfamily/Winged helix DNA-binding domain"/>
    <property type="match status" value="1"/>
</dbReference>
<dbReference type="EMBL" id="LS423452">
    <property type="protein sequence ID" value="SPS04854.1"/>
    <property type="molecule type" value="Genomic_DNA"/>
</dbReference>
<dbReference type="GO" id="GO:0003700">
    <property type="term" value="F:DNA-binding transcription factor activity"/>
    <property type="evidence" value="ECO:0007669"/>
    <property type="project" value="TreeGrafter"/>
</dbReference>
<keyword evidence="1" id="KW-0238">DNA-binding</keyword>
<dbReference type="InterPro" id="IPR036390">
    <property type="entry name" value="WH_DNA-bd_sf"/>
</dbReference>
<dbReference type="InterPro" id="IPR030489">
    <property type="entry name" value="TR_Rrf2-type_CS"/>
</dbReference>
<evidence type="ECO:0000256" key="1">
    <source>
        <dbReference type="ARBA" id="ARBA00023125"/>
    </source>
</evidence>
<dbReference type="PROSITE" id="PS51197">
    <property type="entry name" value="HTH_RRF2_2"/>
    <property type="match status" value="1"/>
</dbReference>
<reference evidence="2" key="2">
    <citation type="submission" date="2021-02" db="EMBL/GenBank/DDBJ databases">
        <authorList>
            <person name="Han P."/>
        </authorList>
    </citation>
    <scope>NUCLEOTIDE SEQUENCE</scope>
    <source>
        <strain evidence="2">Candidatus Nitrotoga sp. ZN8</strain>
    </source>
</reference>
<evidence type="ECO:0000313" key="2">
    <source>
        <dbReference type="EMBL" id="CAE6725893.1"/>
    </source>
</evidence>
<dbReference type="Proteomes" id="UP000675882">
    <property type="component" value="Unassembled WGS sequence"/>
</dbReference>
<dbReference type="AlphaFoldDB" id="A0A2X0RB87"/>
<dbReference type="PROSITE" id="PS01332">
    <property type="entry name" value="HTH_RRF2_1"/>
    <property type="match status" value="1"/>
</dbReference>
<protein>
    <submittedName>
        <fullName evidence="3">HTH-type transcriptional regulator NsrR</fullName>
    </submittedName>
</protein>
<accession>A0A2X0RB87</accession>
<dbReference type="SUPFAM" id="SSF46785">
    <property type="entry name" value="Winged helix' DNA-binding domain"/>
    <property type="match status" value="1"/>
</dbReference>
<dbReference type="Pfam" id="PF02082">
    <property type="entry name" value="Rrf2"/>
    <property type="match status" value="1"/>
</dbReference>
<dbReference type="NCBIfam" id="TIGR00738">
    <property type="entry name" value="rrf2_super"/>
    <property type="match status" value="1"/>
</dbReference>
<evidence type="ECO:0000313" key="4">
    <source>
        <dbReference type="Proteomes" id="UP000675882"/>
    </source>
</evidence>
<dbReference type="GO" id="GO:0003677">
    <property type="term" value="F:DNA binding"/>
    <property type="evidence" value="ECO:0007669"/>
    <property type="project" value="UniProtKB-KW"/>
</dbReference>
<gene>
    <name evidence="3" type="primary">nsrR</name>
    <name evidence="3" type="ORF">NITFAB_0443</name>
    <name evidence="2" type="ORF">NTGZN8_340077</name>
</gene>